<organism evidence="5">
    <name type="scientific">Schlesneria paludicola</name>
    <dbReference type="NCBI Taxonomy" id="360056"/>
    <lineage>
        <taxon>Bacteria</taxon>
        <taxon>Pseudomonadati</taxon>
        <taxon>Planctomycetota</taxon>
        <taxon>Planctomycetia</taxon>
        <taxon>Planctomycetales</taxon>
        <taxon>Planctomycetaceae</taxon>
        <taxon>Schlesneria</taxon>
    </lineage>
</organism>
<dbReference type="InterPro" id="IPR019734">
    <property type="entry name" value="TPR_rpt"/>
</dbReference>
<evidence type="ECO:0000256" key="4">
    <source>
        <dbReference type="SAM" id="MobiDB-lite"/>
    </source>
</evidence>
<evidence type="ECO:0000313" key="5">
    <source>
        <dbReference type="EMBL" id="HEN16550.1"/>
    </source>
</evidence>
<evidence type="ECO:0000256" key="1">
    <source>
        <dbReference type="ARBA" id="ARBA00022737"/>
    </source>
</evidence>
<dbReference type="SUPFAM" id="SSF48452">
    <property type="entry name" value="TPR-like"/>
    <property type="match status" value="2"/>
</dbReference>
<feature type="repeat" description="TPR" evidence="3">
    <location>
        <begin position="254"/>
        <end position="287"/>
    </location>
</feature>
<comment type="caution">
    <text evidence="5">The sequence shown here is derived from an EMBL/GenBank/DDBJ whole genome shotgun (WGS) entry which is preliminary data.</text>
</comment>
<dbReference type="Pfam" id="PF13432">
    <property type="entry name" value="TPR_16"/>
    <property type="match status" value="2"/>
</dbReference>
<reference evidence="5" key="1">
    <citation type="journal article" date="2020" name="mSystems">
        <title>Genome- and Community-Level Interaction Insights into Carbon Utilization and Element Cycling Functions of Hydrothermarchaeota in Hydrothermal Sediment.</title>
        <authorList>
            <person name="Zhou Z."/>
            <person name="Liu Y."/>
            <person name="Xu W."/>
            <person name="Pan J."/>
            <person name="Luo Z.H."/>
            <person name="Li M."/>
        </authorList>
    </citation>
    <scope>NUCLEOTIDE SEQUENCE [LARGE SCALE GENOMIC DNA]</scope>
    <source>
        <strain evidence="5">SpSt-339</strain>
    </source>
</reference>
<name>A0A7C2NYC1_9PLAN</name>
<proteinExistence type="predicted"/>
<sequence>MSSDSDGLPSPEISAKAREIATRCWKAGTEAMSKENWDYAIQMFGQCCAIVPDNLVYRQTLRNCEYKKYKDNKTGASMAGMRLMGIRGKVKKARSAKNWKELMEAAEEGLAINPWDAQLNADLGEAARHLGYDDIAVFGYGLAKTAEPKNKEYLEGLAEALRTKGDYDGAGKCWEMIYKLDPLDGRARSMITAMHSEKTIDRSGMDTAKTTKEVAQGYEKSVKGGASTGAETVGPGDSPEADLQRAIRKDPANAANYQKLGDLYRREGRLQEAINQYTKAHEISGDVVVREQAEEVQLEMYRKNRDLASEAAKKNPDDEQAKEHVQALTRELLKQEIEIFSRWSERRPTDLKLKYELAERFMKDGKFPLATKLLQQASADPRLEGPVRFNLGKCFLQQKQFSLALRQFEQAVPKFNTTDHPQMYKESHYWLGRLYEEAKDLDKAEGHYSEVIVVDYDFRDARQRLEKIQAERGGAAGLGDLGDI</sequence>
<evidence type="ECO:0000256" key="2">
    <source>
        <dbReference type="ARBA" id="ARBA00022803"/>
    </source>
</evidence>
<dbReference type="PANTHER" id="PTHR45586:SF1">
    <property type="entry name" value="LIPOPOLYSACCHARIDE ASSEMBLY PROTEIN B"/>
    <property type="match status" value="1"/>
</dbReference>
<dbReference type="SMART" id="SM00028">
    <property type="entry name" value="TPR"/>
    <property type="match status" value="5"/>
</dbReference>
<accession>A0A7C2NYC1</accession>
<evidence type="ECO:0000256" key="3">
    <source>
        <dbReference type="PROSITE-ProRule" id="PRU00339"/>
    </source>
</evidence>
<dbReference type="PROSITE" id="PS50005">
    <property type="entry name" value="TPR"/>
    <property type="match status" value="1"/>
</dbReference>
<dbReference type="EMBL" id="DSOK01000382">
    <property type="protein sequence ID" value="HEN16550.1"/>
    <property type="molecule type" value="Genomic_DNA"/>
</dbReference>
<dbReference type="AlphaFoldDB" id="A0A7C2NYC1"/>
<dbReference type="Gene3D" id="1.25.40.10">
    <property type="entry name" value="Tetratricopeptide repeat domain"/>
    <property type="match status" value="3"/>
</dbReference>
<dbReference type="InterPro" id="IPR011990">
    <property type="entry name" value="TPR-like_helical_dom_sf"/>
</dbReference>
<keyword evidence="2 3" id="KW-0802">TPR repeat</keyword>
<gene>
    <name evidence="5" type="ORF">ENQ76_13900</name>
</gene>
<feature type="region of interest" description="Disordered" evidence="4">
    <location>
        <begin position="220"/>
        <end position="241"/>
    </location>
</feature>
<dbReference type="PANTHER" id="PTHR45586">
    <property type="entry name" value="TPR REPEAT-CONTAINING PROTEIN PA4667"/>
    <property type="match status" value="1"/>
</dbReference>
<keyword evidence="1" id="KW-0677">Repeat</keyword>
<protein>
    <submittedName>
        <fullName evidence="5">Tetratricopeptide repeat protein</fullName>
    </submittedName>
</protein>
<dbReference type="InterPro" id="IPR051012">
    <property type="entry name" value="CellSynth/LPSAsmb/PSIAsmb"/>
</dbReference>